<dbReference type="InterPro" id="IPR017871">
    <property type="entry name" value="ABC_transporter-like_CS"/>
</dbReference>
<evidence type="ECO:0000256" key="5">
    <source>
        <dbReference type="ARBA" id="ARBA00022840"/>
    </source>
</evidence>
<evidence type="ECO:0000256" key="7">
    <source>
        <dbReference type="ARBA" id="ARBA00023136"/>
    </source>
</evidence>
<feature type="transmembrane region" description="Helical" evidence="8">
    <location>
        <begin position="378"/>
        <end position="400"/>
    </location>
</feature>
<dbReference type="Pfam" id="PF00005">
    <property type="entry name" value="ABC_tran"/>
    <property type="match status" value="1"/>
</dbReference>
<dbReference type="VEuPathDB" id="FungiDB:F4678DRAFT_481117"/>
<evidence type="ECO:0000256" key="1">
    <source>
        <dbReference type="ARBA" id="ARBA00004141"/>
    </source>
</evidence>
<dbReference type="InterPro" id="IPR027417">
    <property type="entry name" value="P-loop_NTPase"/>
</dbReference>
<proteinExistence type="predicted"/>
<dbReference type="GO" id="GO:0005524">
    <property type="term" value="F:ATP binding"/>
    <property type="evidence" value="ECO:0007669"/>
    <property type="project" value="UniProtKB-KW"/>
</dbReference>
<feature type="transmembrane region" description="Helical" evidence="8">
    <location>
        <begin position="482"/>
        <end position="504"/>
    </location>
</feature>
<dbReference type="Pfam" id="PF01061">
    <property type="entry name" value="ABC2_membrane"/>
    <property type="match status" value="1"/>
</dbReference>
<dbReference type="Proteomes" id="UP001148614">
    <property type="component" value="Unassembled WGS sequence"/>
</dbReference>
<dbReference type="PANTHER" id="PTHR48041:SF91">
    <property type="entry name" value="ABC TRANSPORTER G FAMILY MEMBER 28"/>
    <property type="match status" value="1"/>
</dbReference>
<keyword evidence="2" id="KW-0813">Transport</keyword>
<accession>A0A9W8NMM0</accession>
<comment type="caution">
    <text evidence="10">The sequence shown here is derived from an EMBL/GenBank/DDBJ whole genome shotgun (WGS) entry which is preliminary data.</text>
</comment>
<evidence type="ECO:0000313" key="11">
    <source>
        <dbReference type="Proteomes" id="UP001148614"/>
    </source>
</evidence>
<dbReference type="InterPro" id="IPR013525">
    <property type="entry name" value="ABC2_TM"/>
</dbReference>
<keyword evidence="6 8" id="KW-1133">Transmembrane helix</keyword>
<keyword evidence="7 8" id="KW-0472">Membrane</keyword>
<dbReference type="GO" id="GO:0140359">
    <property type="term" value="F:ABC-type transporter activity"/>
    <property type="evidence" value="ECO:0007669"/>
    <property type="project" value="InterPro"/>
</dbReference>
<dbReference type="PROSITE" id="PS00211">
    <property type="entry name" value="ABC_TRANSPORTER_1"/>
    <property type="match status" value="1"/>
</dbReference>
<feature type="transmembrane region" description="Helical" evidence="8">
    <location>
        <begin position="535"/>
        <end position="555"/>
    </location>
</feature>
<evidence type="ECO:0000256" key="2">
    <source>
        <dbReference type="ARBA" id="ARBA00022448"/>
    </source>
</evidence>
<gene>
    <name evidence="10" type="ORF">NPX13_g785</name>
</gene>
<feature type="transmembrane region" description="Helical" evidence="8">
    <location>
        <begin position="510"/>
        <end position="528"/>
    </location>
</feature>
<reference evidence="10" key="1">
    <citation type="submission" date="2022-07" db="EMBL/GenBank/DDBJ databases">
        <title>Genome Sequence of Xylaria arbuscula.</title>
        <authorList>
            <person name="Buettner E."/>
        </authorList>
    </citation>
    <scope>NUCLEOTIDE SEQUENCE</scope>
    <source>
        <strain evidence="10">VT107</strain>
    </source>
</reference>
<evidence type="ECO:0000256" key="4">
    <source>
        <dbReference type="ARBA" id="ARBA00022741"/>
    </source>
</evidence>
<organism evidence="10 11">
    <name type="scientific">Xylaria arbuscula</name>
    <dbReference type="NCBI Taxonomy" id="114810"/>
    <lineage>
        <taxon>Eukaryota</taxon>
        <taxon>Fungi</taxon>
        <taxon>Dikarya</taxon>
        <taxon>Ascomycota</taxon>
        <taxon>Pezizomycotina</taxon>
        <taxon>Sordariomycetes</taxon>
        <taxon>Xylariomycetidae</taxon>
        <taxon>Xylariales</taxon>
        <taxon>Xylariaceae</taxon>
        <taxon>Xylaria</taxon>
    </lineage>
</organism>
<dbReference type="PANTHER" id="PTHR48041">
    <property type="entry name" value="ABC TRANSPORTER G FAMILY MEMBER 28"/>
    <property type="match status" value="1"/>
</dbReference>
<evidence type="ECO:0000256" key="8">
    <source>
        <dbReference type="SAM" id="Phobius"/>
    </source>
</evidence>
<protein>
    <recommendedName>
        <fullName evidence="9">ABC transporter domain-containing protein</fullName>
    </recommendedName>
</protein>
<dbReference type="InterPro" id="IPR050352">
    <property type="entry name" value="ABCG_transporters"/>
</dbReference>
<dbReference type="GO" id="GO:0016020">
    <property type="term" value="C:membrane"/>
    <property type="evidence" value="ECO:0007669"/>
    <property type="project" value="UniProtKB-SubCell"/>
</dbReference>
<feature type="transmembrane region" description="Helical" evidence="8">
    <location>
        <begin position="610"/>
        <end position="631"/>
    </location>
</feature>
<keyword evidence="4" id="KW-0547">Nucleotide-binding</keyword>
<feature type="domain" description="ABC transporter" evidence="9">
    <location>
        <begin position="56"/>
        <end position="294"/>
    </location>
</feature>
<dbReference type="InterPro" id="IPR003593">
    <property type="entry name" value="AAA+_ATPase"/>
</dbReference>
<dbReference type="Gene3D" id="3.40.50.300">
    <property type="entry name" value="P-loop containing nucleotide triphosphate hydrolases"/>
    <property type="match status" value="1"/>
</dbReference>
<dbReference type="EMBL" id="JANPWZ010000059">
    <property type="protein sequence ID" value="KAJ3579780.1"/>
    <property type="molecule type" value="Genomic_DNA"/>
</dbReference>
<keyword evidence="11" id="KW-1185">Reference proteome</keyword>
<dbReference type="SMART" id="SM00382">
    <property type="entry name" value="AAA"/>
    <property type="match status" value="1"/>
</dbReference>
<dbReference type="GO" id="GO:0016887">
    <property type="term" value="F:ATP hydrolysis activity"/>
    <property type="evidence" value="ECO:0007669"/>
    <property type="project" value="InterPro"/>
</dbReference>
<evidence type="ECO:0000313" key="10">
    <source>
        <dbReference type="EMBL" id="KAJ3579780.1"/>
    </source>
</evidence>
<keyword evidence="3 8" id="KW-0812">Transmembrane</keyword>
<dbReference type="InterPro" id="IPR003439">
    <property type="entry name" value="ABC_transporter-like_ATP-bd"/>
</dbReference>
<evidence type="ECO:0000256" key="3">
    <source>
        <dbReference type="ARBA" id="ARBA00022692"/>
    </source>
</evidence>
<comment type="subcellular location">
    <subcellularLocation>
        <location evidence="1">Membrane</location>
        <topology evidence="1">Multi-pass membrane protein</topology>
    </subcellularLocation>
</comment>
<name>A0A9W8NMM0_9PEZI</name>
<keyword evidence="5" id="KW-0067">ATP-binding</keyword>
<dbReference type="AlphaFoldDB" id="A0A9W8NMM0"/>
<evidence type="ECO:0000256" key="6">
    <source>
        <dbReference type="ARBA" id="ARBA00022989"/>
    </source>
</evidence>
<dbReference type="PROSITE" id="PS50893">
    <property type="entry name" value="ABC_TRANSPORTER_2"/>
    <property type="match status" value="1"/>
</dbReference>
<dbReference type="SUPFAM" id="SSF52540">
    <property type="entry name" value="P-loop containing nucleoside triphosphate hydrolases"/>
    <property type="match status" value="1"/>
</dbReference>
<evidence type="ECO:0000259" key="9">
    <source>
        <dbReference type="PROSITE" id="PS50893"/>
    </source>
</evidence>
<sequence>MRKRFGHRVTKTNSLDIESQGINHEFNGFAPAHQAIGKFAASVRSCVGLSEIGFSFGFENLSQVSDDGKTIIAPQSGNIPQGCVWGVLGPSGAGKTSFVNLLMGKATSTTGRVYVNGLPSQVSRFKKLIGYVPQDDVIMPECTVRENILHSTMTLLPTSWTDAQRVRHTDILLSCLNLTDVQHRVVGDSIKSNISGGQRKRVSIGMELAAAPVALVLDEPTSGLDATASLSIINLLRKLSREGVTIICILHQPRPEILDLIDGLTILHRGYQLYHDKVSGLGNYFYTLGFDFSNKVNIADAALDLISDDSAFTAQSLAERWAAYPSRSPDSRLTHTQGELSRKRLESMIHSASCRGLPRYRQAYLCFIRSLKQQSVRISSFVLEIGVSAVAGLLIGLSLYQLRGQHFQGVYYPPFQSLSSALNYTTVPEIGLLCNTAIALASAAPGVKIFGEEKQVYWREAAAGHSRSAYYLGKTIATVPRIAIASLHFTAFYCILATPWMAFWKVYLTNFLYFYCIYGLAAIVSMIVRREDGPLLAMIFSLIIGVFGGYGPPLYNVKEWHLEWFWRLCPGIWFTEAYFDQHLGRVAHLYDLDAAATWAGYVRGRFGLDIALLLIIGSVYRIVAFGGLVGLNREKQT</sequence>